<evidence type="ECO:0000256" key="1">
    <source>
        <dbReference type="ARBA" id="ARBA00001933"/>
    </source>
</evidence>
<dbReference type="InterPro" id="IPR015421">
    <property type="entry name" value="PyrdxlP-dep_Trfase_major"/>
</dbReference>
<comment type="cofactor">
    <cofactor evidence="1">
        <name>pyridoxal 5'-phosphate</name>
        <dbReference type="ChEBI" id="CHEBI:597326"/>
    </cofactor>
</comment>
<proteinExistence type="inferred from homology"/>
<organism evidence="7">
    <name type="scientific">mine drainage metagenome</name>
    <dbReference type="NCBI Taxonomy" id="410659"/>
    <lineage>
        <taxon>unclassified sequences</taxon>
        <taxon>metagenomes</taxon>
        <taxon>ecological metagenomes</taxon>
    </lineage>
</organism>
<dbReference type="GO" id="GO:0006520">
    <property type="term" value="P:amino acid metabolic process"/>
    <property type="evidence" value="ECO:0007669"/>
    <property type="project" value="InterPro"/>
</dbReference>
<gene>
    <name evidence="7" type="ORF">B1B_18937</name>
</gene>
<evidence type="ECO:0000256" key="5">
    <source>
        <dbReference type="ARBA" id="ARBA00022898"/>
    </source>
</evidence>
<evidence type="ECO:0000259" key="6">
    <source>
        <dbReference type="Pfam" id="PF00155"/>
    </source>
</evidence>
<evidence type="ECO:0000256" key="3">
    <source>
        <dbReference type="ARBA" id="ARBA00022576"/>
    </source>
</evidence>
<dbReference type="SUPFAM" id="SSF53383">
    <property type="entry name" value="PLP-dependent transferases"/>
    <property type="match status" value="1"/>
</dbReference>
<dbReference type="PROSITE" id="PS00105">
    <property type="entry name" value="AA_TRANSFER_CLASS_1"/>
    <property type="match status" value="1"/>
</dbReference>
<dbReference type="GO" id="GO:0008483">
    <property type="term" value="F:transaminase activity"/>
    <property type="evidence" value="ECO:0007669"/>
    <property type="project" value="UniProtKB-KW"/>
</dbReference>
<dbReference type="Pfam" id="PF00155">
    <property type="entry name" value="Aminotran_1_2"/>
    <property type="match status" value="1"/>
</dbReference>
<reference evidence="7" key="2">
    <citation type="journal article" date="2014" name="ISME J.">
        <title>Microbial stratification in low pH oxic and suboxic macroscopic growths along an acid mine drainage.</title>
        <authorList>
            <person name="Mendez-Garcia C."/>
            <person name="Mesa V."/>
            <person name="Sprenger R.R."/>
            <person name="Richter M."/>
            <person name="Diez M.S."/>
            <person name="Solano J."/>
            <person name="Bargiela R."/>
            <person name="Golyshina O.V."/>
            <person name="Manteca A."/>
            <person name="Ramos J.L."/>
            <person name="Gallego J.R."/>
            <person name="Llorente I."/>
            <person name="Martins Dos Santos V.A."/>
            <person name="Jensen O.N."/>
            <person name="Pelaez A.I."/>
            <person name="Sanchez J."/>
            <person name="Ferrer M."/>
        </authorList>
    </citation>
    <scope>NUCLEOTIDE SEQUENCE</scope>
</reference>
<dbReference type="GO" id="GO:0030170">
    <property type="term" value="F:pyridoxal phosphate binding"/>
    <property type="evidence" value="ECO:0007669"/>
    <property type="project" value="InterPro"/>
</dbReference>
<keyword evidence="5" id="KW-0663">Pyridoxal phosphate</keyword>
<dbReference type="InterPro" id="IPR015422">
    <property type="entry name" value="PyrdxlP-dep_Trfase_small"/>
</dbReference>
<dbReference type="InterPro" id="IPR050596">
    <property type="entry name" value="AspAT/PAT-like"/>
</dbReference>
<dbReference type="EMBL" id="AUZY01012708">
    <property type="protein sequence ID" value="EQD28250.1"/>
    <property type="molecule type" value="Genomic_DNA"/>
</dbReference>
<dbReference type="InterPro" id="IPR004839">
    <property type="entry name" value="Aminotransferase_I/II_large"/>
</dbReference>
<dbReference type="Gene3D" id="3.40.640.10">
    <property type="entry name" value="Type I PLP-dependent aspartate aminotransferase-like (Major domain)"/>
    <property type="match status" value="1"/>
</dbReference>
<protein>
    <submittedName>
        <fullName evidence="7">Aspartate aminotransferase</fullName>
    </submittedName>
</protein>
<dbReference type="Gene3D" id="3.90.1150.10">
    <property type="entry name" value="Aspartate Aminotransferase, domain 1"/>
    <property type="match status" value="1"/>
</dbReference>
<name>T0ZF11_9ZZZZ</name>
<evidence type="ECO:0000256" key="4">
    <source>
        <dbReference type="ARBA" id="ARBA00022679"/>
    </source>
</evidence>
<comment type="caution">
    <text evidence="7">The sequence shown here is derived from an EMBL/GenBank/DDBJ whole genome shotgun (WGS) entry which is preliminary data.</text>
</comment>
<sequence length="383" mass="42343">MFSSRARELEISGIRRMFEAAPPGTINLGLGEPDFSPPAAIQEALFDAIRKGYNHYGPSAGILPLRDALAQRYRRWDGRTARESVVVTEGGTEALAACALTLYEVGDEVLVPNPGFVLYAPHARMAGAIPIPYPLDEANGFQPDLEALESRITPRTRVLVVNSPSNPTGSVYSPRVVDRLVDLAREHDLTILSDEVYDEILYVPQGHRSFWGRYERVVVVNSFSKLFAMTGWRLGYLVAPPAVAQQVNKVHYHLVACPSTPVQMAALAGLSAPPRETSEMVREFRARRDLFLRGLKQVPGLRCVMPEGAFYAFPRIDWGLSPLEAAQALLQRGLLCTPGDSFGSLGEGHLRMSFATSRENLRRALRILEEFGEERTSRGRATP</sequence>
<dbReference type="InterPro" id="IPR015424">
    <property type="entry name" value="PyrdxlP-dep_Trfase"/>
</dbReference>
<keyword evidence="4 7" id="KW-0808">Transferase</keyword>
<evidence type="ECO:0000256" key="2">
    <source>
        <dbReference type="ARBA" id="ARBA00007441"/>
    </source>
</evidence>
<dbReference type="CDD" id="cd00609">
    <property type="entry name" value="AAT_like"/>
    <property type="match status" value="1"/>
</dbReference>
<keyword evidence="3 7" id="KW-0032">Aminotransferase</keyword>
<reference evidence="7" key="1">
    <citation type="submission" date="2013-08" db="EMBL/GenBank/DDBJ databases">
        <authorList>
            <person name="Mendez C."/>
            <person name="Richter M."/>
            <person name="Ferrer M."/>
            <person name="Sanchez J."/>
        </authorList>
    </citation>
    <scope>NUCLEOTIDE SEQUENCE</scope>
</reference>
<dbReference type="PANTHER" id="PTHR46383:SF1">
    <property type="entry name" value="ASPARTATE AMINOTRANSFERASE"/>
    <property type="match status" value="1"/>
</dbReference>
<feature type="domain" description="Aminotransferase class I/classII large" evidence="6">
    <location>
        <begin position="25"/>
        <end position="367"/>
    </location>
</feature>
<accession>T0ZF11</accession>
<dbReference type="InterPro" id="IPR004838">
    <property type="entry name" value="NHTrfase_class1_PyrdxlP-BS"/>
</dbReference>
<dbReference type="PANTHER" id="PTHR46383">
    <property type="entry name" value="ASPARTATE AMINOTRANSFERASE"/>
    <property type="match status" value="1"/>
</dbReference>
<comment type="similarity">
    <text evidence="2">Belongs to the class-I pyridoxal-phosphate-dependent aminotransferase family.</text>
</comment>
<evidence type="ECO:0000313" key="7">
    <source>
        <dbReference type="EMBL" id="EQD28250.1"/>
    </source>
</evidence>
<dbReference type="AlphaFoldDB" id="T0ZF11"/>